<dbReference type="Proteomes" id="UP000030651">
    <property type="component" value="Unassembled WGS sequence"/>
</dbReference>
<reference evidence="2" key="1">
    <citation type="journal article" date="2015" name="BMC Genomics">
        <title>Genomic and transcriptomic analysis of the endophytic fungus Pestalotiopsis fici reveals its lifestyle and high potential for synthesis of natural products.</title>
        <authorList>
            <person name="Wang X."/>
            <person name="Zhang X."/>
            <person name="Liu L."/>
            <person name="Xiang M."/>
            <person name="Wang W."/>
            <person name="Sun X."/>
            <person name="Che Y."/>
            <person name="Guo L."/>
            <person name="Liu G."/>
            <person name="Guo L."/>
            <person name="Wang C."/>
            <person name="Yin W.B."/>
            <person name="Stadler M."/>
            <person name="Zhang X."/>
            <person name="Liu X."/>
        </authorList>
    </citation>
    <scope>NUCLEOTIDE SEQUENCE [LARGE SCALE GENOMIC DNA]</scope>
    <source>
        <strain evidence="2">W106-1 / CGMCC3.15140</strain>
    </source>
</reference>
<sequence>MSERPESVAFLQVTRDSRKFEEACPCKCYTPAVLGVTLYFANPEVNAVPRDKLLIPGVTSIIQATIHDIRNRSKLDQHHLQMTYESGSFGGESPNGCGVVFVLEDGHANMTDEELLAEVKEVNGRVRAELGGLNKSHQPDSMGWMIKSKIPGTEEMRTRAVFREAVSPEARFTVFKELQSVLGSELFIPIEIKHVPGPN</sequence>
<proteinExistence type="predicted"/>
<keyword evidence="2" id="KW-1185">Reference proteome</keyword>
<dbReference type="GeneID" id="19278276"/>
<protein>
    <submittedName>
        <fullName evidence="1">Uncharacterized protein</fullName>
    </submittedName>
</protein>
<gene>
    <name evidence="1" type="ORF">PFICI_13263</name>
</gene>
<accession>W3WM02</accession>
<dbReference type="InParanoid" id="W3WM02"/>
<dbReference type="EMBL" id="KI912119">
    <property type="protein sequence ID" value="ETS74779.1"/>
    <property type="molecule type" value="Genomic_DNA"/>
</dbReference>
<dbReference type="RefSeq" id="XP_007840035.1">
    <property type="nucleotide sequence ID" value="XM_007841844.1"/>
</dbReference>
<organism evidence="1 2">
    <name type="scientific">Pestalotiopsis fici (strain W106-1 / CGMCC3.15140)</name>
    <dbReference type="NCBI Taxonomy" id="1229662"/>
    <lineage>
        <taxon>Eukaryota</taxon>
        <taxon>Fungi</taxon>
        <taxon>Dikarya</taxon>
        <taxon>Ascomycota</taxon>
        <taxon>Pezizomycotina</taxon>
        <taxon>Sordariomycetes</taxon>
        <taxon>Xylariomycetidae</taxon>
        <taxon>Amphisphaeriales</taxon>
        <taxon>Sporocadaceae</taxon>
        <taxon>Pestalotiopsis</taxon>
    </lineage>
</organism>
<dbReference type="HOGENOM" id="CLU_1372622_0_0_1"/>
<dbReference type="KEGG" id="pfy:PFICI_13263"/>
<name>W3WM02_PESFW</name>
<evidence type="ECO:0000313" key="1">
    <source>
        <dbReference type="EMBL" id="ETS74779.1"/>
    </source>
</evidence>
<dbReference type="AlphaFoldDB" id="W3WM02"/>
<evidence type="ECO:0000313" key="2">
    <source>
        <dbReference type="Proteomes" id="UP000030651"/>
    </source>
</evidence>